<keyword evidence="1" id="KW-0677">Repeat</keyword>
<dbReference type="InterPro" id="IPR054471">
    <property type="entry name" value="GPIID_WHD"/>
</dbReference>
<feature type="domain" description="C2H2-type" evidence="3">
    <location>
        <begin position="1351"/>
        <end position="1380"/>
    </location>
</feature>
<evidence type="ECO:0000313" key="5">
    <source>
        <dbReference type="Proteomes" id="UP001275084"/>
    </source>
</evidence>
<evidence type="ECO:0000256" key="2">
    <source>
        <dbReference type="PROSITE-ProRule" id="PRU00042"/>
    </source>
</evidence>
<organism evidence="4 5">
    <name type="scientific">Lasiosphaeria hispida</name>
    <dbReference type="NCBI Taxonomy" id="260671"/>
    <lineage>
        <taxon>Eukaryota</taxon>
        <taxon>Fungi</taxon>
        <taxon>Dikarya</taxon>
        <taxon>Ascomycota</taxon>
        <taxon>Pezizomycotina</taxon>
        <taxon>Sordariomycetes</taxon>
        <taxon>Sordariomycetidae</taxon>
        <taxon>Sordariales</taxon>
        <taxon>Lasiosphaeriaceae</taxon>
        <taxon>Lasiosphaeria</taxon>
    </lineage>
</organism>
<evidence type="ECO:0000313" key="4">
    <source>
        <dbReference type="EMBL" id="KAK3342072.1"/>
    </source>
</evidence>
<dbReference type="Pfam" id="PF22939">
    <property type="entry name" value="WHD_GPIID"/>
    <property type="match status" value="1"/>
</dbReference>
<comment type="caution">
    <text evidence="4">The sequence shown here is derived from an EMBL/GenBank/DDBJ whole genome shotgun (WGS) entry which is preliminary data.</text>
</comment>
<keyword evidence="2" id="KW-0862">Zinc</keyword>
<accession>A0AAJ0M8V9</accession>
<dbReference type="Gene3D" id="3.30.160.60">
    <property type="entry name" value="Classic Zinc Finger"/>
    <property type="match status" value="2"/>
</dbReference>
<dbReference type="PROSITE" id="PS00028">
    <property type="entry name" value="ZINC_FINGER_C2H2_1"/>
    <property type="match status" value="2"/>
</dbReference>
<feature type="domain" description="C2H2-type" evidence="3">
    <location>
        <begin position="1321"/>
        <end position="1350"/>
    </location>
</feature>
<keyword evidence="2" id="KW-0863">Zinc-finger</keyword>
<keyword evidence="5" id="KW-1185">Reference proteome</keyword>
<evidence type="ECO:0000256" key="1">
    <source>
        <dbReference type="ARBA" id="ARBA00022737"/>
    </source>
</evidence>
<dbReference type="GO" id="GO:0008270">
    <property type="term" value="F:zinc ion binding"/>
    <property type="evidence" value="ECO:0007669"/>
    <property type="project" value="UniProtKB-KW"/>
</dbReference>
<dbReference type="Pfam" id="PF24883">
    <property type="entry name" value="NPHP3_N"/>
    <property type="match status" value="1"/>
</dbReference>
<dbReference type="PANTHER" id="PTHR10039:SF14">
    <property type="entry name" value="NACHT DOMAIN-CONTAINING PROTEIN"/>
    <property type="match status" value="1"/>
</dbReference>
<dbReference type="Gene3D" id="3.40.50.300">
    <property type="entry name" value="P-loop containing nucleotide triphosphate hydrolases"/>
    <property type="match status" value="1"/>
</dbReference>
<gene>
    <name evidence="4" type="ORF">B0T25DRAFT_358324</name>
</gene>
<dbReference type="InterPro" id="IPR013087">
    <property type="entry name" value="Znf_C2H2_type"/>
</dbReference>
<dbReference type="InterPro" id="IPR056884">
    <property type="entry name" value="NPHP3-like_N"/>
</dbReference>
<dbReference type="PANTHER" id="PTHR10039">
    <property type="entry name" value="AMELOGENIN"/>
    <property type="match status" value="1"/>
</dbReference>
<dbReference type="InterPro" id="IPR036236">
    <property type="entry name" value="Znf_C2H2_sf"/>
</dbReference>
<dbReference type="EMBL" id="JAUIQD010000008">
    <property type="protein sequence ID" value="KAK3342072.1"/>
    <property type="molecule type" value="Genomic_DNA"/>
</dbReference>
<keyword evidence="2" id="KW-0479">Metal-binding</keyword>
<dbReference type="SUPFAM" id="SSF52540">
    <property type="entry name" value="P-loop containing nucleoside triphosphate hydrolases"/>
    <property type="match status" value="1"/>
</dbReference>
<dbReference type="SUPFAM" id="SSF57667">
    <property type="entry name" value="beta-beta-alpha zinc fingers"/>
    <property type="match status" value="1"/>
</dbReference>
<protein>
    <recommendedName>
        <fullName evidence="3">C2H2-type domain-containing protein</fullName>
    </recommendedName>
</protein>
<dbReference type="SMART" id="SM00355">
    <property type="entry name" value="ZnF_C2H2"/>
    <property type="match status" value="4"/>
</dbReference>
<dbReference type="SUPFAM" id="SSF53474">
    <property type="entry name" value="alpha/beta-Hydrolases"/>
    <property type="match status" value="1"/>
</dbReference>
<dbReference type="InterPro" id="IPR029058">
    <property type="entry name" value="AB_hydrolase_fold"/>
</dbReference>
<dbReference type="InterPro" id="IPR027417">
    <property type="entry name" value="P-loop_NTPase"/>
</dbReference>
<dbReference type="PROSITE" id="PS50157">
    <property type="entry name" value="ZINC_FINGER_C2H2_2"/>
    <property type="match status" value="3"/>
</dbReference>
<dbReference type="Proteomes" id="UP001275084">
    <property type="component" value="Unassembled WGS sequence"/>
</dbReference>
<feature type="domain" description="C2H2-type" evidence="3">
    <location>
        <begin position="1382"/>
        <end position="1418"/>
    </location>
</feature>
<reference evidence="4" key="2">
    <citation type="submission" date="2023-06" db="EMBL/GenBank/DDBJ databases">
        <authorList>
            <consortium name="Lawrence Berkeley National Laboratory"/>
            <person name="Haridas S."/>
            <person name="Hensen N."/>
            <person name="Bonometti L."/>
            <person name="Westerberg I."/>
            <person name="Brannstrom I.O."/>
            <person name="Guillou S."/>
            <person name="Cros-Aarteil S."/>
            <person name="Calhoun S."/>
            <person name="Kuo A."/>
            <person name="Mondo S."/>
            <person name="Pangilinan J."/>
            <person name="Riley R."/>
            <person name="Labutti K."/>
            <person name="Andreopoulos B."/>
            <person name="Lipzen A."/>
            <person name="Chen C."/>
            <person name="Yanf M."/>
            <person name="Daum C."/>
            <person name="Ng V."/>
            <person name="Clum A."/>
            <person name="Steindorff A."/>
            <person name="Ohm R."/>
            <person name="Martin F."/>
            <person name="Silar P."/>
            <person name="Natvig D."/>
            <person name="Lalanne C."/>
            <person name="Gautier V."/>
            <person name="Ament-Velasquez S.L."/>
            <person name="Kruys A."/>
            <person name="Hutchinson M.I."/>
            <person name="Powell A.J."/>
            <person name="Barry K."/>
            <person name="Miller A.N."/>
            <person name="Grigoriev I.V."/>
            <person name="Debuchy R."/>
            <person name="Gladieux P."/>
            <person name="Thoren M.H."/>
            <person name="Johannesson H."/>
        </authorList>
    </citation>
    <scope>NUCLEOTIDE SEQUENCE</scope>
    <source>
        <strain evidence="4">CBS 955.72</strain>
    </source>
</reference>
<evidence type="ECO:0000259" key="3">
    <source>
        <dbReference type="PROSITE" id="PS50157"/>
    </source>
</evidence>
<sequence length="1489" mass="168329">MQGFLSLIFAMDATREKWTRMVFRLRGLPNATSSMEDAALRVQQRLSDIAVNSIRVFSLATTLNHRETSMSKVATLMFLTTPSILQYSPPNQDEWPLISSGSQSDGSHLILDTHFMGMTPLNDVDGSGHTSDCIAISGLASHPFGSWQPKGEDKTFMWIRDGLPNHLQGTRAIIYGYDTQLHESTSFQSVRDLANELINQLETFGWGSLLMKPLAFVAHSLGGLVLKDALAQLGKSTSETYKTLLSIVRGAVFFGVPNLGMEQDHFRIMAQNNPNEALIEDIARGSNYLKRLNEEFTQHTSEQHLLCFWAFETSESPTLAMTADHTINRNRQSAILVSRESATCRLVGTDPPVTFPIKATHSNMVKFARDSHYYHVVVSKLGKILSSRNVETSQGMNEPQRREVQPELSHDPIDDCQHVSTAQSAQGGFLLTSMGSNLTHLKISVTSDMDSFKEQLGQSDAEYRDFASTTFRQAQEVIRNIQTEQEENGKLMYMRRLEPFLRSTQQFCKMAEHAGVVAIELPLVMASIWGPMIYILGAASTTSPDVLHSILDAYQDIGEELPFIQNSQALFISAPHLKDVLVMIHKDIFLFHTEAIYRLRTRAWKGLFEASWRDFAPLIRQVKQNIAQSRRLLESRAALPQYEEIQNLRLREMRNLEREKSNQDIVRRAFFIRWLSHFNCEAVQNQHREKRSICQNPGSWLINNANFRDWLSPNYCSSPLLWLSGIPGAGKTILASIAVDEAQNLSNATVVYFYCKYEDDTRNTFISVARSILAQLLAQNPHLLPYFHEKSSLIGDTSLTSKAVAKEMIQTALSYCRRTWIILDGLDECLRDERIEIASFFRKIVEIEVLSPDTTELTRCLFVSQEDGVATDSFGGIPNIKIANKNRDDLKDFAEAWHQKIEAKFGQLRQSNCHIANIITAKAQGMFIFAELFAKYLEGQFSRAKLLEELDPAKLPVDLDHVYERILHRILEGRGEDALSHLRQVLGWIVCARRSLLWREIQVAVSIDLDSQEVDHDKRIASSPNELFASLVEVQADGAVELVHGTARKYLFGAKFIDPREVNYSLAMVSMQYLSLPQVDKKRSEDNIETDLIDGFYPFYDYASACWAMHLQSCLLVLTTDQEDSEKVSHLQETLETFVELHWSPTCKALPDIKRIQKSLSPVKSSEVFDKITQAVAWARRQAGKHGEGPSPEEALDLWEVTAKIRNVIERMHELGHITPVIQDYHGHDLFKCPRVNCQSYHLGFHTQKQRDTHVNRHTRPFLCIVAGCHMHAFGCATEEELKKHLFEFHGVDILDNDDDDEFPEPPKKKVSHTGQAPATFKCEYPDCSKSFTRKHNLLSHIRTHEGTKPFVCTVSGCNKDFTRRADYNRHQLVHNDSAKGFSCSGPLLDGKTWGCQKIFKRADKLADHLRSKTGQKCLRPLMLERLQAGVNDQDNIFTDQVGENADTLLAVGRALPSFAEFLSLCKIDASTLKGKRALEGIDGGDEGG</sequence>
<dbReference type="Gene3D" id="3.40.50.1820">
    <property type="entry name" value="alpha/beta hydrolase"/>
    <property type="match status" value="1"/>
</dbReference>
<proteinExistence type="predicted"/>
<name>A0AAJ0M8V9_9PEZI</name>
<reference evidence="4" key="1">
    <citation type="journal article" date="2023" name="Mol. Phylogenet. Evol.">
        <title>Genome-scale phylogeny and comparative genomics of the fungal order Sordariales.</title>
        <authorList>
            <person name="Hensen N."/>
            <person name="Bonometti L."/>
            <person name="Westerberg I."/>
            <person name="Brannstrom I.O."/>
            <person name="Guillou S."/>
            <person name="Cros-Aarteil S."/>
            <person name="Calhoun S."/>
            <person name="Haridas S."/>
            <person name="Kuo A."/>
            <person name="Mondo S."/>
            <person name="Pangilinan J."/>
            <person name="Riley R."/>
            <person name="LaButti K."/>
            <person name="Andreopoulos B."/>
            <person name="Lipzen A."/>
            <person name="Chen C."/>
            <person name="Yan M."/>
            <person name="Daum C."/>
            <person name="Ng V."/>
            <person name="Clum A."/>
            <person name="Steindorff A."/>
            <person name="Ohm R.A."/>
            <person name="Martin F."/>
            <person name="Silar P."/>
            <person name="Natvig D.O."/>
            <person name="Lalanne C."/>
            <person name="Gautier V."/>
            <person name="Ament-Velasquez S.L."/>
            <person name="Kruys A."/>
            <person name="Hutchinson M.I."/>
            <person name="Powell A.J."/>
            <person name="Barry K."/>
            <person name="Miller A.N."/>
            <person name="Grigoriev I.V."/>
            <person name="Debuchy R."/>
            <person name="Gladieux P."/>
            <person name="Hiltunen Thoren M."/>
            <person name="Johannesson H."/>
        </authorList>
    </citation>
    <scope>NUCLEOTIDE SEQUENCE</scope>
    <source>
        <strain evidence="4">CBS 955.72</strain>
    </source>
</reference>
<dbReference type="Pfam" id="PF00096">
    <property type="entry name" value="zf-C2H2"/>
    <property type="match status" value="2"/>
</dbReference>